<dbReference type="InterPro" id="IPR002035">
    <property type="entry name" value="VWF_A"/>
</dbReference>
<accession>A0ABT2MWE5</accession>
<evidence type="ECO:0000313" key="2">
    <source>
        <dbReference type="EMBL" id="MCT7969079.1"/>
    </source>
</evidence>
<sequence length="266" mass="28151">MYQEQLSSSKPGLIIIMLDQSGSMSDPYAGSTKANFAALAVNRVIAEIITACTIGDEIRDRCYVAVIGYSGSVDVMFLDKVSDLANNPNTTTVKKQVSDGAGGLVTVDEIVRVFVNDKACGGTAMTEAFQQAYKGADKFISNNPSSFPPIVINITDGEPNNINTAATEANKLAQLKTSDGNVIVMNAHISTTSAGKIELPSNNAGFSGNKFANFLFDISTVLPDTLANRAKEVGFNVESGSRGFVFNADAETLIRILNFGSLGALR</sequence>
<organism evidence="2 3">
    <name type="scientific">Laspinema palackyanum D2a</name>
    <dbReference type="NCBI Taxonomy" id="2953684"/>
    <lineage>
        <taxon>Bacteria</taxon>
        <taxon>Bacillati</taxon>
        <taxon>Cyanobacteriota</taxon>
        <taxon>Cyanophyceae</taxon>
        <taxon>Oscillatoriophycideae</taxon>
        <taxon>Oscillatoriales</taxon>
        <taxon>Laspinemataceae</taxon>
        <taxon>Laspinema</taxon>
        <taxon>Laspinema palackyanum</taxon>
    </lineage>
</organism>
<evidence type="ECO:0000313" key="3">
    <source>
        <dbReference type="Proteomes" id="UP001525890"/>
    </source>
</evidence>
<dbReference type="Gene3D" id="3.40.50.410">
    <property type="entry name" value="von Willebrand factor, type A domain"/>
    <property type="match status" value="1"/>
</dbReference>
<dbReference type="EMBL" id="JAMXFF010000042">
    <property type="protein sequence ID" value="MCT7969079.1"/>
    <property type="molecule type" value="Genomic_DNA"/>
</dbReference>
<dbReference type="RefSeq" id="WP_368008554.1">
    <property type="nucleotide sequence ID" value="NZ_JAMXFF010000042.1"/>
</dbReference>
<feature type="domain" description="VWFA" evidence="1">
    <location>
        <begin position="13"/>
        <end position="230"/>
    </location>
</feature>
<name>A0ABT2MWE5_9CYAN</name>
<dbReference type="PROSITE" id="PS50234">
    <property type="entry name" value="VWFA"/>
    <property type="match status" value="1"/>
</dbReference>
<dbReference type="Proteomes" id="UP001525890">
    <property type="component" value="Unassembled WGS sequence"/>
</dbReference>
<keyword evidence="3" id="KW-1185">Reference proteome</keyword>
<dbReference type="InterPro" id="IPR036465">
    <property type="entry name" value="vWFA_dom_sf"/>
</dbReference>
<evidence type="ECO:0000259" key="1">
    <source>
        <dbReference type="PROSITE" id="PS50234"/>
    </source>
</evidence>
<protein>
    <submittedName>
        <fullName evidence="2">VWA domain-containing protein</fullName>
    </submittedName>
</protein>
<proteinExistence type="predicted"/>
<comment type="caution">
    <text evidence="2">The sequence shown here is derived from an EMBL/GenBank/DDBJ whole genome shotgun (WGS) entry which is preliminary data.</text>
</comment>
<reference evidence="2 3" key="1">
    <citation type="journal article" date="2022" name="Front. Microbiol.">
        <title>High genomic differentiation and limited gene flow indicate recent cryptic speciation within the genus Laspinema (cyanobacteria).</title>
        <authorList>
            <person name="Stanojkovic A."/>
            <person name="Skoupy S."/>
            <person name="Skaloud P."/>
            <person name="Dvorak P."/>
        </authorList>
    </citation>
    <scope>NUCLEOTIDE SEQUENCE [LARGE SCALE GENOMIC DNA]</scope>
    <source>
        <strain evidence="2 3">D2a</strain>
    </source>
</reference>
<gene>
    <name evidence="2" type="ORF">NG799_22455</name>
</gene>
<dbReference type="CDD" id="cd00198">
    <property type="entry name" value="vWFA"/>
    <property type="match status" value="1"/>
</dbReference>
<dbReference type="SUPFAM" id="SSF53300">
    <property type="entry name" value="vWA-like"/>
    <property type="match status" value="1"/>
</dbReference>